<gene>
    <name evidence="1" type="ORF">CWE13_03110</name>
</gene>
<keyword evidence="2" id="KW-1185">Reference proteome</keyword>
<dbReference type="OrthoDB" id="6164633at2"/>
<comment type="caution">
    <text evidence="1">The sequence shown here is derived from an EMBL/GenBank/DDBJ whole genome shotgun (WGS) entry which is preliminary data.</text>
</comment>
<dbReference type="EMBL" id="PIPP01000001">
    <property type="protein sequence ID" value="RUO38650.1"/>
    <property type="molecule type" value="Genomic_DNA"/>
</dbReference>
<dbReference type="PROSITE" id="PS51257">
    <property type="entry name" value="PROKAR_LIPOPROTEIN"/>
    <property type="match status" value="1"/>
</dbReference>
<reference evidence="2" key="1">
    <citation type="journal article" date="2018" name="Front. Microbiol.">
        <title>Genome-Based Analysis Reveals the Taxonomy and Diversity of the Family Idiomarinaceae.</title>
        <authorList>
            <person name="Liu Y."/>
            <person name="Lai Q."/>
            <person name="Shao Z."/>
        </authorList>
    </citation>
    <scope>NUCLEOTIDE SEQUENCE [LARGE SCALE GENOMIC DNA]</scope>
    <source>
        <strain evidence="2">AIS</strain>
    </source>
</reference>
<evidence type="ECO:0000313" key="2">
    <source>
        <dbReference type="Proteomes" id="UP000286934"/>
    </source>
</evidence>
<sequence length="140" mass="15747">MRLILLFVSLVLLSGCANSWYLGEWKVTDVEFPAVSALGAEEAQEWFGEEAIYAESLFSFRENTCEAPQYAPQELSEADFRIAYRAPFSQLNIDGEATEILRVSCAELSSFPGVTLIKGMEDIVYLPWDGAFFKLERSAR</sequence>
<organism evidence="1 2">
    <name type="scientific">Aliidiomarina shirensis</name>
    <dbReference type="NCBI Taxonomy" id="1048642"/>
    <lineage>
        <taxon>Bacteria</taxon>
        <taxon>Pseudomonadati</taxon>
        <taxon>Pseudomonadota</taxon>
        <taxon>Gammaproteobacteria</taxon>
        <taxon>Alteromonadales</taxon>
        <taxon>Idiomarinaceae</taxon>
        <taxon>Aliidiomarina</taxon>
    </lineage>
</organism>
<accession>A0A432WXX1</accession>
<proteinExistence type="predicted"/>
<name>A0A432WXX1_9GAMM</name>
<evidence type="ECO:0008006" key="3">
    <source>
        <dbReference type="Google" id="ProtNLM"/>
    </source>
</evidence>
<dbReference type="Proteomes" id="UP000286934">
    <property type="component" value="Unassembled WGS sequence"/>
</dbReference>
<dbReference type="RefSeq" id="WP_126805865.1">
    <property type="nucleotide sequence ID" value="NZ_PIPP01000001.1"/>
</dbReference>
<dbReference type="AlphaFoldDB" id="A0A432WXX1"/>
<protein>
    <recommendedName>
        <fullName evidence="3">Lipoprotein</fullName>
    </recommendedName>
</protein>
<evidence type="ECO:0000313" key="1">
    <source>
        <dbReference type="EMBL" id="RUO38650.1"/>
    </source>
</evidence>